<dbReference type="Proteomes" id="UP001285263">
    <property type="component" value="Unassembled WGS sequence"/>
</dbReference>
<protein>
    <submittedName>
        <fullName evidence="2">Uncharacterized protein</fullName>
    </submittedName>
</protein>
<gene>
    <name evidence="2" type="ORF">SNE35_32045</name>
</gene>
<evidence type="ECO:0000256" key="1">
    <source>
        <dbReference type="SAM" id="MobiDB-lite"/>
    </source>
</evidence>
<evidence type="ECO:0000313" key="3">
    <source>
        <dbReference type="Proteomes" id="UP001285263"/>
    </source>
</evidence>
<keyword evidence="3" id="KW-1185">Reference proteome</keyword>
<sequence length="52" mass="5887">MELIEVESADPPSAEQPQNPEAMDRARFEKAKGLYLALRERFEGVRDPEGDP</sequence>
<dbReference type="RefSeq" id="WP_320427133.1">
    <property type="nucleotide sequence ID" value="NZ_JAXCLA010000024.1"/>
</dbReference>
<organism evidence="2 3">
    <name type="scientific">Roseateles agri</name>
    <dbReference type="NCBI Taxonomy" id="3098619"/>
    <lineage>
        <taxon>Bacteria</taxon>
        <taxon>Pseudomonadati</taxon>
        <taxon>Pseudomonadota</taxon>
        <taxon>Betaproteobacteria</taxon>
        <taxon>Burkholderiales</taxon>
        <taxon>Sphaerotilaceae</taxon>
        <taxon>Roseateles</taxon>
    </lineage>
</organism>
<reference evidence="2 3" key="1">
    <citation type="submission" date="2023-11" db="EMBL/GenBank/DDBJ databases">
        <title>Paucibacter sp. nov., isolated from fresh soil in Korea.</title>
        <authorList>
            <person name="Le N.T.T."/>
        </authorList>
    </citation>
    <scope>NUCLEOTIDE SEQUENCE [LARGE SCALE GENOMIC DNA]</scope>
    <source>
        <strain evidence="2 3">R3-3</strain>
    </source>
</reference>
<comment type="caution">
    <text evidence="2">The sequence shown here is derived from an EMBL/GenBank/DDBJ whole genome shotgun (WGS) entry which is preliminary data.</text>
</comment>
<name>A0ABU5DS69_9BURK</name>
<proteinExistence type="predicted"/>
<evidence type="ECO:0000313" key="2">
    <source>
        <dbReference type="EMBL" id="MDY0749167.1"/>
    </source>
</evidence>
<accession>A0ABU5DS69</accession>
<feature type="region of interest" description="Disordered" evidence="1">
    <location>
        <begin position="1"/>
        <end position="23"/>
    </location>
</feature>
<dbReference type="EMBL" id="JAXCLA010000024">
    <property type="protein sequence ID" value="MDY0749167.1"/>
    <property type="molecule type" value="Genomic_DNA"/>
</dbReference>